<accession>A0A5N3QUZ6</accession>
<dbReference type="Proteomes" id="UP000326789">
    <property type="component" value="Unassembled WGS sequence"/>
</dbReference>
<evidence type="ECO:0000313" key="1">
    <source>
        <dbReference type="EMBL" id="KAB0285481.1"/>
    </source>
</evidence>
<dbReference type="RefSeq" id="WP_150873182.1">
    <property type="nucleotide sequence ID" value="NZ_VWSE01000010.1"/>
</dbReference>
<gene>
    <name evidence="1" type="ORF">F2P58_23510</name>
</gene>
<dbReference type="InterPro" id="IPR036388">
    <property type="entry name" value="WH-like_DNA-bd_sf"/>
</dbReference>
<sequence>MSKSTNKAMSQFEMMNRFTDLNPKTLGMSSTAKSVMFVLLRYVDAKTGRAFPSINTIVNSTGNGKSTVMRAIKELSEGGFIKISKYQRGESIHRNNVYTVNLVKTLALDTQPLKEKQPEPVKIPENLNETPKAALEVPPELPEELVEAVKVKEPMPMICEIILSKPVEKRSEADLKTLKTNAEAWMRHLSEAAGFTRG</sequence>
<dbReference type="EMBL" id="VWSE01000010">
    <property type="protein sequence ID" value="KAB0285481.1"/>
    <property type="molecule type" value="Genomic_DNA"/>
</dbReference>
<dbReference type="Gene3D" id="1.10.10.10">
    <property type="entry name" value="Winged helix-like DNA-binding domain superfamily/Winged helix DNA-binding domain"/>
    <property type="match status" value="1"/>
</dbReference>
<reference evidence="1 2" key="1">
    <citation type="submission" date="2019-09" db="EMBL/GenBank/DDBJ databases">
        <title>Whole genome sequence of Vibrio fortis.</title>
        <authorList>
            <person name="Das S.K."/>
        </authorList>
    </citation>
    <scope>NUCLEOTIDE SEQUENCE [LARGE SCALE GENOMIC DNA]</scope>
    <source>
        <strain evidence="1 2">AN60</strain>
    </source>
</reference>
<dbReference type="Pfam" id="PF13730">
    <property type="entry name" value="HTH_36"/>
    <property type="match status" value="1"/>
</dbReference>
<organism evidence="1 2">
    <name type="scientific">Vibrio fortis</name>
    <dbReference type="NCBI Taxonomy" id="212667"/>
    <lineage>
        <taxon>Bacteria</taxon>
        <taxon>Pseudomonadati</taxon>
        <taxon>Pseudomonadota</taxon>
        <taxon>Gammaproteobacteria</taxon>
        <taxon>Vibrionales</taxon>
        <taxon>Vibrionaceae</taxon>
        <taxon>Vibrio</taxon>
    </lineage>
</organism>
<comment type="caution">
    <text evidence="1">The sequence shown here is derived from an EMBL/GenBank/DDBJ whole genome shotgun (WGS) entry which is preliminary data.</text>
</comment>
<dbReference type="AlphaFoldDB" id="A0A5N3QUZ6"/>
<evidence type="ECO:0000313" key="2">
    <source>
        <dbReference type="Proteomes" id="UP000326789"/>
    </source>
</evidence>
<name>A0A5N3QUZ6_9VIBR</name>
<protein>
    <submittedName>
        <fullName evidence="1">Helix-turn-helix domain-containing protein</fullName>
    </submittedName>
</protein>
<proteinExistence type="predicted"/>